<evidence type="ECO:0000256" key="1">
    <source>
        <dbReference type="SAM" id="MobiDB-lite"/>
    </source>
</evidence>
<evidence type="ECO:0000313" key="2">
    <source>
        <dbReference type="EnsemblMetazoa" id="GPAI045020-PA"/>
    </source>
</evidence>
<feature type="region of interest" description="Disordered" evidence="1">
    <location>
        <begin position="1"/>
        <end position="21"/>
    </location>
</feature>
<reference evidence="2" key="2">
    <citation type="submission" date="2020-05" db="UniProtKB">
        <authorList>
            <consortium name="EnsemblMetazoa"/>
        </authorList>
    </citation>
    <scope>IDENTIFICATION</scope>
    <source>
        <strain evidence="2">IAEA</strain>
    </source>
</reference>
<dbReference type="EnsemblMetazoa" id="GPAI045020-RA">
    <property type="protein sequence ID" value="GPAI045020-PA"/>
    <property type="gene ID" value="GPAI045020"/>
</dbReference>
<sequence length="66" mass="7735">MSQQLQQMPTPAYTNHNASRNKWKSEDKLTFSHIIPSKYLQADRDLTISRFGQLYDAEEDTLVDNF</sequence>
<feature type="compositionally biased region" description="Polar residues" evidence="1">
    <location>
        <begin position="1"/>
        <end position="20"/>
    </location>
</feature>
<reference evidence="3" key="1">
    <citation type="submission" date="2014-03" db="EMBL/GenBank/DDBJ databases">
        <authorList>
            <person name="Aksoy S."/>
            <person name="Warren W."/>
            <person name="Wilson R.K."/>
        </authorList>
    </citation>
    <scope>NUCLEOTIDE SEQUENCE [LARGE SCALE GENOMIC DNA]</scope>
    <source>
        <strain evidence="3">IAEA</strain>
    </source>
</reference>
<name>A0A1B0AGI9_GLOPL</name>
<protein>
    <submittedName>
        <fullName evidence="2">Uncharacterized protein</fullName>
    </submittedName>
</protein>
<evidence type="ECO:0000313" key="3">
    <source>
        <dbReference type="Proteomes" id="UP000092445"/>
    </source>
</evidence>
<organism evidence="2 3">
    <name type="scientific">Glossina pallidipes</name>
    <name type="common">Tsetse fly</name>
    <dbReference type="NCBI Taxonomy" id="7398"/>
    <lineage>
        <taxon>Eukaryota</taxon>
        <taxon>Metazoa</taxon>
        <taxon>Ecdysozoa</taxon>
        <taxon>Arthropoda</taxon>
        <taxon>Hexapoda</taxon>
        <taxon>Insecta</taxon>
        <taxon>Pterygota</taxon>
        <taxon>Neoptera</taxon>
        <taxon>Endopterygota</taxon>
        <taxon>Diptera</taxon>
        <taxon>Brachycera</taxon>
        <taxon>Muscomorpha</taxon>
        <taxon>Hippoboscoidea</taxon>
        <taxon>Glossinidae</taxon>
        <taxon>Glossina</taxon>
    </lineage>
</organism>
<proteinExistence type="predicted"/>
<accession>A0A1B0AGI9</accession>
<dbReference type="VEuPathDB" id="VectorBase:GPAI045020"/>
<dbReference type="AlphaFoldDB" id="A0A1B0AGI9"/>
<keyword evidence="3" id="KW-1185">Reference proteome</keyword>
<dbReference type="Proteomes" id="UP000092445">
    <property type="component" value="Unassembled WGS sequence"/>
</dbReference>